<accession>A0A5D4H9K3</accession>
<keyword evidence="2" id="KW-1185">Reference proteome</keyword>
<gene>
    <name evidence="1" type="ORF">FXV77_09445</name>
</gene>
<comment type="caution">
    <text evidence="1">The sequence shown here is derived from an EMBL/GenBank/DDBJ whole genome shotgun (WGS) entry which is preliminary data.</text>
</comment>
<organism evidence="1 2">
    <name type="scientific">Sphingobacterium phlebotomi</name>
    <dbReference type="NCBI Taxonomy" id="2605433"/>
    <lineage>
        <taxon>Bacteria</taxon>
        <taxon>Pseudomonadati</taxon>
        <taxon>Bacteroidota</taxon>
        <taxon>Sphingobacteriia</taxon>
        <taxon>Sphingobacteriales</taxon>
        <taxon>Sphingobacteriaceae</taxon>
        <taxon>Sphingobacterium</taxon>
    </lineage>
</organism>
<proteinExistence type="predicted"/>
<evidence type="ECO:0000313" key="1">
    <source>
        <dbReference type="EMBL" id="TYR36135.1"/>
    </source>
</evidence>
<evidence type="ECO:0000313" key="2">
    <source>
        <dbReference type="Proteomes" id="UP000322362"/>
    </source>
</evidence>
<dbReference type="RefSeq" id="WP_148918987.1">
    <property type="nucleotide sequence ID" value="NZ_VTAV01000005.1"/>
</dbReference>
<dbReference type="EMBL" id="VTAV01000005">
    <property type="protein sequence ID" value="TYR36135.1"/>
    <property type="molecule type" value="Genomic_DNA"/>
</dbReference>
<reference evidence="1 2" key="1">
    <citation type="submission" date="2019-08" db="EMBL/GenBank/DDBJ databases">
        <title>Phlebobacter frassis gen. nov. sp. nov., a new member of family Sphingobacteriaceae isolated from sand fly rearing media.</title>
        <authorList>
            <person name="Kakumanu M.L."/>
            <person name="Marayati B.F."/>
            <person name="Wada-Katsumata A."/>
            <person name="Wasserberg G."/>
            <person name="Schal C."/>
            <person name="Apperson C.S."/>
            <person name="Ponnusamy L."/>
        </authorList>
    </citation>
    <scope>NUCLEOTIDE SEQUENCE [LARGE SCALE GENOMIC DNA]</scope>
    <source>
        <strain evidence="1 2">SSI9</strain>
    </source>
</reference>
<protein>
    <submittedName>
        <fullName evidence="1">Uncharacterized protein</fullName>
    </submittedName>
</protein>
<dbReference type="Proteomes" id="UP000322362">
    <property type="component" value="Unassembled WGS sequence"/>
</dbReference>
<dbReference type="AlphaFoldDB" id="A0A5D4H9K3"/>
<name>A0A5D4H9K3_9SPHI</name>
<sequence length="72" mass="8139">MEEATNRCTAPRDFIVVFKSGAIINIEKACLFIKTVGGRPGKTYEFYRNEAGQDRLISSFFDINSVDAIFKK</sequence>